<evidence type="ECO:0000259" key="4">
    <source>
        <dbReference type="PROSITE" id="PS50835"/>
    </source>
</evidence>
<dbReference type="SMART" id="SM00406">
    <property type="entry name" value="IGv"/>
    <property type="match status" value="1"/>
</dbReference>
<dbReference type="AlphaFoldDB" id="A0A8C8RQW2"/>
<dbReference type="GO" id="GO:0005576">
    <property type="term" value="C:extracellular region"/>
    <property type="evidence" value="ECO:0007669"/>
    <property type="project" value="UniProtKB-ARBA"/>
</dbReference>
<reference evidence="5" key="1">
    <citation type="submission" date="2025-08" db="UniProtKB">
        <authorList>
            <consortium name="Ensembl"/>
        </authorList>
    </citation>
    <scope>IDENTIFICATION</scope>
</reference>
<protein>
    <recommendedName>
        <fullName evidence="4">Ig-like domain-containing protein</fullName>
    </recommendedName>
</protein>
<organism evidence="5 6">
    <name type="scientific">Pelusios castaneus</name>
    <name type="common">West African mud turtle</name>
    <dbReference type="NCBI Taxonomy" id="367368"/>
    <lineage>
        <taxon>Eukaryota</taxon>
        <taxon>Metazoa</taxon>
        <taxon>Chordata</taxon>
        <taxon>Craniata</taxon>
        <taxon>Vertebrata</taxon>
        <taxon>Euteleostomi</taxon>
        <taxon>Archelosauria</taxon>
        <taxon>Testudinata</taxon>
        <taxon>Testudines</taxon>
        <taxon>Pleurodira</taxon>
        <taxon>Pelomedusidae</taxon>
        <taxon>Pelusios</taxon>
    </lineage>
</organism>
<dbReference type="InterPro" id="IPR013783">
    <property type="entry name" value="Ig-like_fold"/>
</dbReference>
<keyword evidence="2" id="KW-1064">Adaptive immunity</keyword>
<dbReference type="SUPFAM" id="SSF48726">
    <property type="entry name" value="Immunoglobulin"/>
    <property type="match status" value="1"/>
</dbReference>
<dbReference type="FunFam" id="2.60.40.10:FF:002426">
    <property type="entry name" value="Immunoglobulin heavy variable V15-2"/>
    <property type="match status" value="1"/>
</dbReference>
<keyword evidence="6" id="KW-1185">Reference proteome</keyword>
<evidence type="ECO:0000256" key="2">
    <source>
        <dbReference type="ARBA" id="ARBA00023130"/>
    </source>
</evidence>
<dbReference type="GO" id="GO:0019814">
    <property type="term" value="C:immunoglobulin complex"/>
    <property type="evidence" value="ECO:0007669"/>
    <property type="project" value="UniProtKB-KW"/>
</dbReference>
<evidence type="ECO:0000256" key="1">
    <source>
        <dbReference type="ARBA" id="ARBA00022859"/>
    </source>
</evidence>
<dbReference type="GO" id="GO:0002250">
    <property type="term" value="P:adaptive immune response"/>
    <property type="evidence" value="ECO:0007669"/>
    <property type="project" value="UniProtKB-KW"/>
</dbReference>
<dbReference type="PROSITE" id="PS50835">
    <property type="entry name" value="IG_LIKE"/>
    <property type="match status" value="1"/>
</dbReference>
<dbReference type="Proteomes" id="UP000694393">
    <property type="component" value="Unplaced"/>
</dbReference>
<keyword evidence="3" id="KW-1280">Immunoglobulin</keyword>
<dbReference type="InterPro" id="IPR013106">
    <property type="entry name" value="Ig_V-set"/>
</dbReference>
<evidence type="ECO:0000256" key="3">
    <source>
        <dbReference type="ARBA" id="ARBA00043265"/>
    </source>
</evidence>
<dbReference type="Pfam" id="PF07686">
    <property type="entry name" value="V-set"/>
    <property type="match status" value="1"/>
</dbReference>
<dbReference type="PANTHER" id="PTHR23266">
    <property type="entry name" value="IMMUNOGLOBULIN HEAVY CHAIN"/>
    <property type="match status" value="1"/>
</dbReference>
<dbReference type="InterPro" id="IPR007110">
    <property type="entry name" value="Ig-like_dom"/>
</dbReference>
<dbReference type="InterPro" id="IPR036179">
    <property type="entry name" value="Ig-like_dom_sf"/>
</dbReference>
<accession>A0A8C8RQW2</accession>
<proteinExistence type="predicted"/>
<name>A0A8C8RQW2_9SAUR</name>
<sequence>MTSEERQRDVGLFSLQQRRVRVFQGGWIIPHFVFPFPGVLSQVQLIQSGAVKPGETLTVTCAVSGVSITDGKYGWDWIWQLPGKGLEWVGGIYPHGGTTAYSPSLQGRATVTADTSKNQFSFQLRSLTPADSATYYCARNSQ</sequence>
<evidence type="ECO:0000313" key="6">
    <source>
        <dbReference type="Proteomes" id="UP000694393"/>
    </source>
</evidence>
<keyword evidence="1" id="KW-0391">Immunity</keyword>
<dbReference type="InterPro" id="IPR050199">
    <property type="entry name" value="IgHV"/>
</dbReference>
<feature type="domain" description="Ig-like" evidence="4">
    <location>
        <begin position="37"/>
        <end position="142"/>
    </location>
</feature>
<dbReference type="Ensembl" id="ENSPCET00000008685.1">
    <property type="protein sequence ID" value="ENSPCEP00000008386.1"/>
    <property type="gene ID" value="ENSPCEG00000006750.1"/>
</dbReference>
<reference evidence="5" key="2">
    <citation type="submission" date="2025-09" db="UniProtKB">
        <authorList>
            <consortium name="Ensembl"/>
        </authorList>
    </citation>
    <scope>IDENTIFICATION</scope>
</reference>
<dbReference type="Gene3D" id="2.60.40.10">
    <property type="entry name" value="Immunoglobulins"/>
    <property type="match status" value="1"/>
</dbReference>
<evidence type="ECO:0000313" key="5">
    <source>
        <dbReference type="Ensembl" id="ENSPCEP00000008386.1"/>
    </source>
</evidence>